<feature type="binding site" evidence="10">
    <location>
        <position position="248"/>
    </location>
    <ligand>
        <name>ATP</name>
        <dbReference type="ChEBI" id="CHEBI:30616"/>
    </ligand>
</feature>
<dbReference type="PANTHER" id="PTHR24343">
    <property type="entry name" value="SERINE/THREONINE KINASE"/>
    <property type="match status" value="1"/>
</dbReference>
<dbReference type="OrthoDB" id="6513151at2759"/>
<dbReference type="GO" id="GO:0005524">
    <property type="term" value="F:ATP binding"/>
    <property type="evidence" value="ECO:0007669"/>
    <property type="project" value="UniProtKB-UniRule"/>
</dbReference>
<dbReference type="PANTHER" id="PTHR24343:SF558">
    <property type="entry name" value="PROTEIN KINASE DOMAIN-CONTAINING PROTEIN"/>
    <property type="match status" value="1"/>
</dbReference>
<evidence type="ECO:0000313" key="14">
    <source>
        <dbReference type="Proteomes" id="UP000439903"/>
    </source>
</evidence>
<dbReference type="InterPro" id="IPR008271">
    <property type="entry name" value="Ser/Thr_kinase_AS"/>
</dbReference>
<feature type="region of interest" description="Disordered" evidence="11">
    <location>
        <begin position="34"/>
        <end position="61"/>
    </location>
</feature>
<keyword evidence="2" id="KW-0723">Serine/threonine-protein kinase</keyword>
<dbReference type="AlphaFoldDB" id="A0A8H4AJ60"/>
<dbReference type="FunFam" id="1.10.510.10:FF:000183">
    <property type="entry name" value="Serine/threonine-protein kinase hal4"/>
    <property type="match status" value="1"/>
</dbReference>
<evidence type="ECO:0000256" key="2">
    <source>
        <dbReference type="ARBA" id="ARBA00022527"/>
    </source>
</evidence>
<dbReference type="GO" id="GO:0004674">
    <property type="term" value="F:protein serine/threonine kinase activity"/>
    <property type="evidence" value="ECO:0007669"/>
    <property type="project" value="UniProtKB-KW"/>
</dbReference>
<evidence type="ECO:0000313" key="13">
    <source>
        <dbReference type="EMBL" id="KAF0501353.1"/>
    </source>
</evidence>
<evidence type="ECO:0000259" key="12">
    <source>
        <dbReference type="PROSITE" id="PS50011"/>
    </source>
</evidence>
<evidence type="ECO:0000256" key="4">
    <source>
        <dbReference type="ARBA" id="ARBA00022741"/>
    </source>
</evidence>
<protein>
    <recommendedName>
        <fullName evidence="1">non-specific serine/threonine protein kinase</fullName>
        <ecNumber evidence="1">2.7.11.1</ecNumber>
    </recommendedName>
    <alternativeName>
        <fullName evidence="9">Halotolerance protein 4</fullName>
    </alternativeName>
</protein>
<dbReference type="GO" id="GO:0005829">
    <property type="term" value="C:cytosol"/>
    <property type="evidence" value="ECO:0007669"/>
    <property type="project" value="TreeGrafter"/>
</dbReference>
<evidence type="ECO:0000256" key="10">
    <source>
        <dbReference type="PROSITE-ProRule" id="PRU10141"/>
    </source>
</evidence>
<reference evidence="13 14" key="1">
    <citation type="journal article" date="2019" name="Environ. Microbiol.">
        <title>At the nexus of three kingdoms: the genome of the mycorrhizal fungus Gigaspora margarita provides insights into plant, endobacterial and fungal interactions.</title>
        <authorList>
            <person name="Venice F."/>
            <person name="Ghignone S."/>
            <person name="Salvioli di Fossalunga A."/>
            <person name="Amselem J."/>
            <person name="Novero M."/>
            <person name="Xianan X."/>
            <person name="Sedzielewska Toro K."/>
            <person name="Morin E."/>
            <person name="Lipzen A."/>
            <person name="Grigoriev I.V."/>
            <person name="Henrissat B."/>
            <person name="Martin F.M."/>
            <person name="Bonfante P."/>
        </authorList>
    </citation>
    <scope>NUCLEOTIDE SEQUENCE [LARGE SCALE GENOMIC DNA]</scope>
    <source>
        <strain evidence="13 14">BEG34</strain>
    </source>
</reference>
<comment type="catalytic activity">
    <reaction evidence="7">
        <text>L-threonyl-[protein] + ATP = O-phospho-L-threonyl-[protein] + ADP + H(+)</text>
        <dbReference type="Rhea" id="RHEA:46608"/>
        <dbReference type="Rhea" id="RHEA-COMP:11060"/>
        <dbReference type="Rhea" id="RHEA-COMP:11605"/>
        <dbReference type="ChEBI" id="CHEBI:15378"/>
        <dbReference type="ChEBI" id="CHEBI:30013"/>
        <dbReference type="ChEBI" id="CHEBI:30616"/>
        <dbReference type="ChEBI" id="CHEBI:61977"/>
        <dbReference type="ChEBI" id="CHEBI:456216"/>
        <dbReference type="EC" id="2.7.11.1"/>
    </reaction>
</comment>
<feature type="compositionally biased region" description="Polar residues" evidence="11">
    <location>
        <begin position="51"/>
        <end position="61"/>
    </location>
</feature>
<evidence type="ECO:0000256" key="9">
    <source>
        <dbReference type="ARBA" id="ARBA00078109"/>
    </source>
</evidence>
<dbReference type="InterPro" id="IPR017441">
    <property type="entry name" value="Protein_kinase_ATP_BS"/>
</dbReference>
<evidence type="ECO:0000256" key="5">
    <source>
        <dbReference type="ARBA" id="ARBA00022777"/>
    </source>
</evidence>
<dbReference type="SMART" id="SM00220">
    <property type="entry name" value="S_TKc"/>
    <property type="match status" value="1"/>
</dbReference>
<sequence length="520" mass="58894">MVTFTTDYWAPALDSKARRRVTETETRENFYVTKERTTKTPKKNLSLPVVSPNNNSLQTLFSKPSNEAEDISSFSTNSAATTPSADEVNKACENIYKTATIITNDTSLNDSTVNVSNGSTTNVSVNGSVEPKKTTFVRSIQKFLIHGSPVSSPHGSPEEEKEDFDFNITPDTRTMLKEILHPKLEIEEKQAQRSDSGSDNGKVVDPESMLIKKYGVCEKGCIGKGATAVVRLAHKFDKSDCEKTYAVKEFRKRRKNESEKDYVKKLTSEFCISSTLQHVNVVRTVDLVQDENHNWCEVMEYCPGGDLYTAIKAGHMTNTEIDCCFKQLIRGVGYLHSMGVAHRDIKPENLLLNENGHLKITDFGVSDVFRTCWEESAHKSKGLCGSEPYIAPEQFETKEYDARLVDVWACGIVYYCMIYQGIPFRMASPSDPNYTNYLETKSIGLYEPFEKLPSGCRELMYQILEPDVKKRITIESIKIDTWFQMIECCADNENCHLTRKHNHVPTDYLKEIQQNNSVKK</sequence>
<comment type="caution">
    <text evidence="13">The sequence shown here is derived from an EMBL/GenBank/DDBJ whole genome shotgun (WGS) entry which is preliminary data.</text>
</comment>
<evidence type="ECO:0000256" key="8">
    <source>
        <dbReference type="ARBA" id="ARBA00048679"/>
    </source>
</evidence>
<keyword evidence="14" id="KW-1185">Reference proteome</keyword>
<dbReference type="SUPFAM" id="SSF56112">
    <property type="entry name" value="Protein kinase-like (PK-like)"/>
    <property type="match status" value="1"/>
</dbReference>
<evidence type="ECO:0000256" key="11">
    <source>
        <dbReference type="SAM" id="MobiDB-lite"/>
    </source>
</evidence>
<evidence type="ECO:0000256" key="3">
    <source>
        <dbReference type="ARBA" id="ARBA00022679"/>
    </source>
</evidence>
<keyword evidence="3" id="KW-0808">Transferase</keyword>
<gene>
    <name evidence="13" type="ORF">F8M41_020036</name>
</gene>
<dbReference type="Proteomes" id="UP000439903">
    <property type="component" value="Unassembled WGS sequence"/>
</dbReference>
<feature type="domain" description="Protein kinase" evidence="12">
    <location>
        <begin position="216"/>
        <end position="483"/>
    </location>
</feature>
<dbReference type="PROSITE" id="PS00107">
    <property type="entry name" value="PROTEIN_KINASE_ATP"/>
    <property type="match status" value="1"/>
</dbReference>
<dbReference type="GO" id="GO:0030003">
    <property type="term" value="P:intracellular monoatomic cation homeostasis"/>
    <property type="evidence" value="ECO:0007669"/>
    <property type="project" value="TreeGrafter"/>
</dbReference>
<dbReference type="EC" id="2.7.11.1" evidence="1"/>
<dbReference type="InterPro" id="IPR000719">
    <property type="entry name" value="Prot_kinase_dom"/>
</dbReference>
<evidence type="ECO:0000256" key="6">
    <source>
        <dbReference type="ARBA" id="ARBA00022840"/>
    </source>
</evidence>
<dbReference type="Gene3D" id="1.10.510.10">
    <property type="entry name" value="Transferase(Phosphotransferase) domain 1"/>
    <property type="match status" value="1"/>
</dbReference>
<keyword evidence="5 13" id="KW-0418">Kinase</keyword>
<keyword evidence="6 10" id="KW-0067">ATP-binding</keyword>
<evidence type="ECO:0000256" key="7">
    <source>
        <dbReference type="ARBA" id="ARBA00047899"/>
    </source>
</evidence>
<comment type="catalytic activity">
    <reaction evidence="8">
        <text>L-seryl-[protein] + ATP = O-phospho-L-seryl-[protein] + ADP + H(+)</text>
        <dbReference type="Rhea" id="RHEA:17989"/>
        <dbReference type="Rhea" id="RHEA-COMP:9863"/>
        <dbReference type="Rhea" id="RHEA-COMP:11604"/>
        <dbReference type="ChEBI" id="CHEBI:15378"/>
        <dbReference type="ChEBI" id="CHEBI:29999"/>
        <dbReference type="ChEBI" id="CHEBI:30616"/>
        <dbReference type="ChEBI" id="CHEBI:83421"/>
        <dbReference type="ChEBI" id="CHEBI:456216"/>
        <dbReference type="EC" id="2.7.11.1"/>
    </reaction>
</comment>
<accession>A0A8H4AJ60</accession>
<dbReference type="Pfam" id="PF00069">
    <property type="entry name" value="Pkinase"/>
    <property type="match status" value="1"/>
</dbReference>
<dbReference type="EMBL" id="WTPW01000539">
    <property type="protein sequence ID" value="KAF0501353.1"/>
    <property type="molecule type" value="Genomic_DNA"/>
</dbReference>
<dbReference type="InterPro" id="IPR011009">
    <property type="entry name" value="Kinase-like_dom_sf"/>
</dbReference>
<organism evidence="13 14">
    <name type="scientific">Gigaspora margarita</name>
    <dbReference type="NCBI Taxonomy" id="4874"/>
    <lineage>
        <taxon>Eukaryota</taxon>
        <taxon>Fungi</taxon>
        <taxon>Fungi incertae sedis</taxon>
        <taxon>Mucoromycota</taxon>
        <taxon>Glomeromycotina</taxon>
        <taxon>Glomeromycetes</taxon>
        <taxon>Diversisporales</taxon>
        <taxon>Gigasporaceae</taxon>
        <taxon>Gigaspora</taxon>
    </lineage>
</organism>
<name>A0A8H4AJ60_GIGMA</name>
<dbReference type="PROSITE" id="PS50011">
    <property type="entry name" value="PROTEIN_KINASE_DOM"/>
    <property type="match status" value="1"/>
</dbReference>
<dbReference type="PROSITE" id="PS00108">
    <property type="entry name" value="PROTEIN_KINASE_ST"/>
    <property type="match status" value="1"/>
</dbReference>
<proteinExistence type="predicted"/>
<evidence type="ECO:0000256" key="1">
    <source>
        <dbReference type="ARBA" id="ARBA00012513"/>
    </source>
</evidence>
<dbReference type="CDD" id="cd13994">
    <property type="entry name" value="STKc_HAL4_like"/>
    <property type="match status" value="1"/>
</dbReference>
<keyword evidence="4 10" id="KW-0547">Nucleotide-binding</keyword>